<dbReference type="EMBL" id="CP009526">
    <property type="protein sequence ID" value="AKB52190.1"/>
    <property type="molecule type" value="Genomic_DNA"/>
</dbReference>
<dbReference type="KEGG" id="mbw:MSBRW_2937"/>
<feature type="domain" description="Pyrrolo-quinoline quinone repeat" evidence="2">
    <location>
        <begin position="119"/>
        <end position="368"/>
    </location>
</feature>
<sequence length="635" mass="68312">MNKLKILMVCLTLLLVAAVLPALGSDWPQFQKDKVHSGVTGDSAPIADPNSTISWQHDHPVPSGGMGGIDESPIVYNGSVYAVIAGGNLTKYSLDGTAAGGNWPVSFVTNPDDLDFQLATPAASNGHIFVVDTGYNRSLDYDLYAIDATTGSVSGRVHVNNSTGIQFLTPVTYVEASNGSKYVLFGSGNMSGWTMHEGEYYCYNVTDPANMEICWNYSSPTGHYWAGAAVIGDYAVFGDDAGNLVSINYKTGATVNVIDASTVYGFDVGKIRSSVTYSDDETAIFNNETGRIYFTSFNSTVNGSCYALGFNASTGSFVEDDNWSSYIGCSTSTPAYYNGRIYVCNYTIDYSIPIYEGNLWCLNESNGHDDIWSNPASVGPVQSSPAVSTFYGPGNEYIYVTTNYPTGGISCVDSDGTEVWNETSSGSNLYSLAGAAISGGWVFYGNDNGYLHGLANYTRYDFNGSTDMWAYKYQVDTKPPSTATDPAIEFSSAEYNAIKTDDDTTYASSQTTTDSYYAAHRFVFKIDDNEEPWIISNNGSINVTWNGKAYYSVGGTNGATLYIWNGTAYESLDDDANGVNEFSLIGGVTSNIGNYIDGSGNVTVLVVQKDEQSSTPPPAKVSHIKTDYVKLVATP</sequence>
<dbReference type="Pfam" id="PF13360">
    <property type="entry name" value="PQQ_2"/>
    <property type="match status" value="1"/>
</dbReference>
<evidence type="ECO:0000313" key="3">
    <source>
        <dbReference type="EMBL" id="AKB52190.1"/>
    </source>
</evidence>
<feature type="region of interest" description="Disordered" evidence="1">
    <location>
        <begin position="38"/>
        <end position="62"/>
    </location>
</feature>
<dbReference type="GeneID" id="24824527"/>
<dbReference type="InterPro" id="IPR011047">
    <property type="entry name" value="Quinoprotein_ADH-like_sf"/>
</dbReference>
<dbReference type="HOGENOM" id="CLU_035295_0_0_2"/>
<protein>
    <submittedName>
        <fullName evidence="3">Cell surface protein</fullName>
    </submittedName>
</protein>
<dbReference type="AlphaFoldDB" id="A0A0E3QP20"/>
<dbReference type="SUPFAM" id="SSF50998">
    <property type="entry name" value="Quinoprotein alcohol dehydrogenase-like"/>
    <property type="match status" value="2"/>
</dbReference>
<evidence type="ECO:0000313" key="4">
    <source>
        <dbReference type="Proteomes" id="UP000033038"/>
    </source>
</evidence>
<gene>
    <name evidence="3" type="ORF">MSBRW_2937</name>
</gene>
<dbReference type="PATRIC" id="fig|1434109.4.peg.3821"/>
<evidence type="ECO:0000259" key="2">
    <source>
        <dbReference type="Pfam" id="PF13360"/>
    </source>
</evidence>
<dbReference type="Gene3D" id="2.130.10.10">
    <property type="entry name" value="YVTN repeat-like/Quinoprotein amine dehydrogenase"/>
    <property type="match status" value="1"/>
</dbReference>
<reference evidence="3 4" key="1">
    <citation type="submission" date="2014-07" db="EMBL/GenBank/DDBJ databases">
        <title>Methanogenic archaea and the global carbon cycle.</title>
        <authorList>
            <person name="Henriksen J.R."/>
            <person name="Luke J."/>
            <person name="Reinhart S."/>
            <person name="Benedict M.N."/>
            <person name="Youngblut N.D."/>
            <person name="Metcalf M.E."/>
            <person name="Whitaker R.J."/>
            <person name="Metcalf W.W."/>
        </authorList>
    </citation>
    <scope>NUCLEOTIDE SEQUENCE [LARGE SCALE GENOMIC DNA]</scope>
    <source>
        <strain evidence="3 4">Wiesmoor</strain>
    </source>
</reference>
<dbReference type="Gene3D" id="2.40.128.630">
    <property type="match status" value="1"/>
</dbReference>
<dbReference type="RefSeq" id="WP_011306786.1">
    <property type="nucleotide sequence ID" value="NZ_CP009526.1"/>
</dbReference>
<dbReference type="InterPro" id="IPR015943">
    <property type="entry name" value="WD40/YVTN_repeat-like_dom_sf"/>
</dbReference>
<name>A0A0E3QP20_METBA</name>
<accession>A0A0E3QP20</accession>
<dbReference type="Proteomes" id="UP000033038">
    <property type="component" value="Chromosome"/>
</dbReference>
<dbReference type="InterPro" id="IPR002372">
    <property type="entry name" value="PQQ_rpt_dom"/>
</dbReference>
<evidence type="ECO:0000256" key="1">
    <source>
        <dbReference type="SAM" id="MobiDB-lite"/>
    </source>
</evidence>
<organism evidence="3 4">
    <name type="scientific">Methanosarcina barkeri str. Wiesmoor</name>
    <dbReference type="NCBI Taxonomy" id="1434109"/>
    <lineage>
        <taxon>Archaea</taxon>
        <taxon>Methanobacteriati</taxon>
        <taxon>Methanobacteriota</taxon>
        <taxon>Stenosarchaea group</taxon>
        <taxon>Methanomicrobia</taxon>
        <taxon>Methanosarcinales</taxon>
        <taxon>Methanosarcinaceae</taxon>
        <taxon>Methanosarcina</taxon>
    </lineage>
</organism>
<proteinExistence type="predicted"/>